<dbReference type="EMBL" id="JBHSCX010000021">
    <property type="protein sequence ID" value="MFC4364043.1"/>
    <property type="molecule type" value="Genomic_DNA"/>
</dbReference>
<organism evidence="1 2">
    <name type="scientific">Simiduia curdlanivorans</name>
    <dbReference type="NCBI Taxonomy" id="1492769"/>
    <lineage>
        <taxon>Bacteria</taxon>
        <taxon>Pseudomonadati</taxon>
        <taxon>Pseudomonadota</taxon>
        <taxon>Gammaproteobacteria</taxon>
        <taxon>Cellvibrionales</taxon>
        <taxon>Cellvibrionaceae</taxon>
        <taxon>Simiduia</taxon>
    </lineage>
</organism>
<gene>
    <name evidence="1" type="ORF">ACFOX3_17120</name>
</gene>
<keyword evidence="2" id="KW-1185">Reference proteome</keyword>
<protein>
    <submittedName>
        <fullName evidence="1">DUF429 domain-containing protein</fullName>
    </submittedName>
</protein>
<dbReference type="Proteomes" id="UP001595840">
    <property type="component" value="Unassembled WGS sequence"/>
</dbReference>
<proteinExistence type="predicted"/>
<sequence length="339" mass="37428">MADSNGVFIGIDLAIRKGKHLPIVAVRREGKQLIPLPLTQLTFRPPIGTGNMMTLQDELLNEFANECRDYVCRACRAFDVKPLRIAIDAPSAPTQPNQKRRLAERALDAAGISCFTTPTKAGFTAIRRKVEAHLLNGGELNKLPHSNQLWMLAGFALFETLSELAECIEVYPQATARVLGAATLHKSQAGVAEHQLNAAAAITGWPNPSLDTCIDDIAIGPMHDKVDAYLCAWVASLEVHERDSFGTPPDDVIWVPKMPDGYQAPSTPTPQPPNKRKAVVKATDSNANNTYTRDCPACKAYTFKRWPWGWDAHAAHKCTGIFGTTPEERKREYRERYLG</sequence>
<dbReference type="InterPro" id="IPR007362">
    <property type="entry name" value="DUF429"/>
</dbReference>
<evidence type="ECO:0000313" key="2">
    <source>
        <dbReference type="Proteomes" id="UP001595840"/>
    </source>
</evidence>
<dbReference type="RefSeq" id="WP_290262859.1">
    <property type="nucleotide sequence ID" value="NZ_JAUFQG010000004.1"/>
</dbReference>
<evidence type="ECO:0000313" key="1">
    <source>
        <dbReference type="EMBL" id="MFC4364043.1"/>
    </source>
</evidence>
<reference evidence="2" key="1">
    <citation type="journal article" date="2019" name="Int. J. Syst. Evol. Microbiol.">
        <title>The Global Catalogue of Microorganisms (GCM) 10K type strain sequencing project: providing services to taxonomists for standard genome sequencing and annotation.</title>
        <authorList>
            <consortium name="The Broad Institute Genomics Platform"/>
            <consortium name="The Broad Institute Genome Sequencing Center for Infectious Disease"/>
            <person name="Wu L."/>
            <person name="Ma J."/>
        </authorList>
    </citation>
    <scope>NUCLEOTIDE SEQUENCE [LARGE SCALE GENOMIC DNA]</scope>
    <source>
        <strain evidence="2">CECT 8570</strain>
    </source>
</reference>
<accession>A0ABV8V8N9</accession>
<comment type="caution">
    <text evidence="1">The sequence shown here is derived from an EMBL/GenBank/DDBJ whole genome shotgun (WGS) entry which is preliminary data.</text>
</comment>
<dbReference type="Pfam" id="PF04250">
    <property type="entry name" value="DUF429"/>
    <property type="match status" value="1"/>
</dbReference>
<name>A0ABV8V8N9_9GAMM</name>